<dbReference type="PANTHER" id="PTHR43756:SF1">
    <property type="entry name" value="3-PHENYLPROPIONATE_CINNAMIC ACID DIOXYGENASE SUBUNIT ALPHA"/>
    <property type="match status" value="1"/>
</dbReference>
<comment type="similarity">
    <text evidence="1">Belongs to the bacterial ring-hydroxylating dioxygenase alpha subunit family.</text>
</comment>
<protein>
    <recommendedName>
        <fullName evidence="9">Rieske domain-containing protein</fullName>
    </recommendedName>
</protein>
<gene>
    <name evidence="10" type="ORF">PG2T_14885</name>
</gene>
<feature type="domain" description="Rieske" evidence="9">
    <location>
        <begin position="51"/>
        <end position="134"/>
    </location>
</feature>
<dbReference type="GO" id="GO:0051213">
    <property type="term" value="F:dioxygenase activity"/>
    <property type="evidence" value="ECO:0007669"/>
    <property type="project" value="UniProtKB-KW"/>
</dbReference>
<dbReference type="Gene3D" id="3.90.380.10">
    <property type="entry name" value="Naphthalene 1,2-dioxygenase Alpha Subunit, Chain A, domain 1"/>
    <property type="match status" value="1"/>
</dbReference>
<dbReference type="GO" id="GO:0005506">
    <property type="term" value="F:iron ion binding"/>
    <property type="evidence" value="ECO:0007669"/>
    <property type="project" value="InterPro"/>
</dbReference>
<dbReference type="InterPro" id="IPR001663">
    <property type="entry name" value="Rng_hydr_dOase-A"/>
</dbReference>
<evidence type="ECO:0000256" key="6">
    <source>
        <dbReference type="ARBA" id="ARBA00023004"/>
    </source>
</evidence>
<dbReference type="AlphaFoldDB" id="A0A1B1YXH8"/>
<keyword evidence="6" id="KW-0408">Iron</keyword>
<keyword evidence="2" id="KW-0001">2Fe-2S</keyword>
<dbReference type="InterPro" id="IPR015881">
    <property type="entry name" value="ARHD_Rieske_2Fe_2S"/>
</dbReference>
<dbReference type="Pfam" id="PF00848">
    <property type="entry name" value="Ring_hydroxyl_A"/>
    <property type="match status" value="1"/>
</dbReference>
<evidence type="ECO:0000313" key="10">
    <source>
        <dbReference type="EMBL" id="ANX05343.1"/>
    </source>
</evidence>
<reference evidence="11" key="1">
    <citation type="submission" date="2016-03" db="EMBL/GenBank/DDBJ databases">
        <title>Complete genome sequence of Solimmundus cernigliae, representing a novel lineage of polycyclic aromatic hydrocarbon degraders within the Gammaproteobacteria.</title>
        <authorList>
            <person name="Singleton D.R."/>
            <person name="Dickey A.N."/>
            <person name="Scholl E.H."/>
            <person name="Wright F.A."/>
            <person name="Aitken M.D."/>
        </authorList>
    </citation>
    <scope>NUCLEOTIDE SEQUENCE [LARGE SCALE GENOMIC DNA]</scope>
    <source>
        <strain evidence="11">TR3.2</strain>
    </source>
</reference>
<dbReference type="GO" id="GO:0051537">
    <property type="term" value="F:2 iron, 2 sulfur cluster binding"/>
    <property type="evidence" value="ECO:0007669"/>
    <property type="project" value="UniProtKB-KW"/>
</dbReference>
<dbReference type="PROSITE" id="PS51296">
    <property type="entry name" value="RIESKE"/>
    <property type="match status" value="1"/>
</dbReference>
<evidence type="ECO:0000256" key="4">
    <source>
        <dbReference type="ARBA" id="ARBA00022964"/>
    </source>
</evidence>
<evidence type="ECO:0000256" key="7">
    <source>
        <dbReference type="ARBA" id="ARBA00023014"/>
    </source>
</evidence>
<dbReference type="InterPro" id="IPR017941">
    <property type="entry name" value="Rieske_2Fe-2S"/>
</dbReference>
<organism evidence="10 11">
    <name type="scientific">Immundisolibacter cernigliae</name>
    <dbReference type="NCBI Taxonomy" id="1810504"/>
    <lineage>
        <taxon>Bacteria</taxon>
        <taxon>Pseudomonadati</taxon>
        <taxon>Pseudomonadota</taxon>
        <taxon>Gammaproteobacteria</taxon>
        <taxon>Immundisolibacterales</taxon>
        <taxon>Immundisolibacteraceae</taxon>
        <taxon>Immundisolibacter</taxon>
    </lineage>
</organism>
<dbReference type="Proteomes" id="UP000092952">
    <property type="component" value="Chromosome"/>
</dbReference>
<evidence type="ECO:0000256" key="5">
    <source>
        <dbReference type="ARBA" id="ARBA00023002"/>
    </source>
</evidence>
<dbReference type="Pfam" id="PF00355">
    <property type="entry name" value="Rieske"/>
    <property type="match status" value="1"/>
</dbReference>
<sequence>MDARVRELPLRDFSRYVDARPEDGVLRMHLDLFRDPELFELEMRYIYERSWVFVGHAAQIPQPNDFLTGVVGRTPIILQRGGDGQVRALLNHCSHRGATVATTQAGNTPRHKCPYHGWMFDSTGKCLQVADEAPGGYTDAFRQLSHDLPQVARLEEYRGFFFASLNPDVMPLRQYLGDAAVFMDSWIDQSPDGLEVVRGDANFTYGGNWKMVFENCLDIYHAKTLHASFGTMVMNRVKRQGADENRSVDLNNFISAEAEVSYYTFPNGHGGMWLRGAGRREDRPSYAMWQEMAARVGEDKADMMVSGRVVAIFPNILLVESATFQMRLIRPVSVDKTEVYAFCLAPKGEPAPARALRIRQYEDFFSATGVATPDDTTVYERVQQGDQARSIEWNQGYHRGLALLREGPDEAARRIGIEPLHSISGNIGIQGEAVYLGTYRAWLEQMERGQAHAARMQP</sequence>
<evidence type="ECO:0000259" key="9">
    <source>
        <dbReference type="PROSITE" id="PS51296"/>
    </source>
</evidence>
<dbReference type="InterPro" id="IPR036922">
    <property type="entry name" value="Rieske_2Fe-2S_sf"/>
</dbReference>
<proteinExistence type="inferred from homology"/>
<dbReference type="STRING" id="1810504.PG2T_14885"/>
<evidence type="ECO:0000256" key="3">
    <source>
        <dbReference type="ARBA" id="ARBA00022723"/>
    </source>
</evidence>
<evidence type="ECO:0000313" key="11">
    <source>
        <dbReference type="Proteomes" id="UP000092952"/>
    </source>
</evidence>
<dbReference type="SUPFAM" id="SSF50022">
    <property type="entry name" value="ISP domain"/>
    <property type="match status" value="1"/>
</dbReference>
<dbReference type="PROSITE" id="PS00570">
    <property type="entry name" value="RING_HYDROXYL_ALPHA"/>
    <property type="match status" value="1"/>
</dbReference>
<dbReference type="InParanoid" id="A0A1B1YXH8"/>
<evidence type="ECO:0000256" key="8">
    <source>
        <dbReference type="ARBA" id="ARBA00023027"/>
    </source>
</evidence>
<dbReference type="EMBL" id="CP014671">
    <property type="protein sequence ID" value="ANX05343.1"/>
    <property type="molecule type" value="Genomic_DNA"/>
</dbReference>
<keyword evidence="4" id="KW-0223">Dioxygenase</keyword>
<dbReference type="KEGG" id="gbi:PG2T_14885"/>
<evidence type="ECO:0000256" key="1">
    <source>
        <dbReference type="ARBA" id="ARBA00008751"/>
    </source>
</evidence>
<dbReference type="RefSeq" id="WP_068807260.1">
    <property type="nucleotide sequence ID" value="NZ_CP014671.1"/>
</dbReference>
<keyword evidence="8" id="KW-0520">NAD</keyword>
<dbReference type="Gene3D" id="2.102.10.10">
    <property type="entry name" value="Rieske [2Fe-2S] iron-sulphur domain"/>
    <property type="match status" value="1"/>
</dbReference>
<accession>A0A1B1YXH8</accession>
<dbReference type="OrthoDB" id="9769355at2"/>
<name>A0A1B1YXH8_9GAMM</name>
<evidence type="ECO:0000256" key="2">
    <source>
        <dbReference type="ARBA" id="ARBA00022714"/>
    </source>
</evidence>
<dbReference type="SUPFAM" id="SSF55961">
    <property type="entry name" value="Bet v1-like"/>
    <property type="match status" value="1"/>
</dbReference>
<keyword evidence="7" id="KW-0411">Iron-sulfur</keyword>
<keyword evidence="5" id="KW-0560">Oxidoreductase</keyword>
<keyword evidence="3" id="KW-0479">Metal-binding</keyword>
<dbReference type="PRINTS" id="PR00090">
    <property type="entry name" value="RNGDIOXGNASE"/>
</dbReference>
<keyword evidence="11" id="KW-1185">Reference proteome</keyword>
<dbReference type="PANTHER" id="PTHR43756">
    <property type="entry name" value="CHOLINE MONOOXYGENASE, CHLOROPLASTIC"/>
    <property type="match status" value="1"/>
</dbReference>
<dbReference type="InterPro" id="IPR015879">
    <property type="entry name" value="Ring_hydroxy_dOase_asu_C_dom"/>
</dbReference>